<keyword evidence="1" id="KW-0472">Membrane</keyword>
<evidence type="ECO:0000313" key="2">
    <source>
        <dbReference type="EMBL" id="BES81275.1"/>
    </source>
</evidence>
<proteinExistence type="predicted"/>
<accession>A0ABM8IUR8</accession>
<reference evidence="2 3" key="1">
    <citation type="submission" date="2023-09" db="EMBL/GenBank/DDBJ databases">
        <title>Pyrofollis japonicus gen. nov. sp. nov., a novel member of the family Pyrodictiaceae isolated from the Iheya North hydrothermal field.</title>
        <authorList>
            <person name="Miyazaki U."/>
            <person name="Sanari M."/>
            <person name="Tame A."/>
            <person name="Kitajima M."/>
            <person name="Okamoto A."/>
            <person name="Sawayama S."/>
            <person name="Miyazaki J."/>
            <person name="Takai K."/>
            <person name="Nakagawa S."/>
        </authorList>
    </citation>
    <scope>NUCLEOTIDE SEQUENCE [LARGE SCALE GENOMIC DNA]</scope>
    <source>
        <strain evidence="2 3">AV2</strain>
    </source>
</reference>
<sequence length="209" mass="24047">MTYDRQEKKSKALQAQNQVHVTIARLLRHTKERVYPLLRYQFHRTDDERVGVWTVDLPDGKNITLATYATTEASRPLTWRRIVQKLKRMRKHVAKHAPPGADVFLFILRAEEGVRATLPAYRRLAEEHIKIVSPGEVVEILVEYILKRVKGFVRKAKEKRFVYFGDVADLIRVLFLVLAALAPPSVLNHASLCREVASVTQSRRVSLPC</sequence>
<dbReference type="GeneID" id="89288863"/>
<keyword evidence="3" id="KW-1185">Reference proteome</keyword>
<feature type="transmembrane region" description="Helical" evidence="1">
    <location>
        <begin position="161"/>
        <end position="182"/>
    </location>
</feature>
<evidence type="ECO:0000313" key="3">
    <source>
        <dbReference type="Proteomes" id="UP001341135"/>
    </source>
</evidence>
<evidence type="ECO:0000256" key="1">
    <source>
        <dbReference type="SAM" id="Phobius"/>
    </source>
</evidence>
<gene>
    <name evidence="2" type="ORF">PABY_08420</name>
</gene>
<dbReference type="RefSeq" id="WP_338252232.1">
    <property type="nucleotide sequence ID" value="NZ_AP028907.1"/>
</dbReference>
<protein>
    <submittedName>
        <fullName evidence="2">Uncharacterized protein</fullName>
    </submittedName>
</protein>
<keyword evidence="1" id="KW-1133">Transmembrane helix</keyword>
<keyword evidence="1" id="KW-0812">Transmembrane</keyword>
<dbReference type="Proteomes" id="UP001341135">
    <property type="component" value="Chromosome"/>
</dbReference>
<dbReference type="EMBL" id="AP028907">
    <property type="protein sequence ID" value="BES81275.1"/>
    <property type="molecule type" value="Genomic_DNA"/>
</dbReference>
<organism evidence="2 3">
    <name type="scientific">Pyrodictium abyssi</name>
    <dbReference type="NCBI Taxonomy" id="54256"/>
    <lineage>
        <taxon>Archaea</taxon>
        <taxon>Thermoproteota</taxon>
        <taxon>Thermoprotei</taxon>
        <taxon>Desulfurococcales</taxon>
        <taxon>Pyrodictiaceae</taxon>
        <taxon>Pyrodictium</taxon>
    </lineage>
</organism>
<name>A0ABM8IUR8_9CREN</name>